<reference evidence="1 2" key="1">
    <citation type="submission" date="2015-03" db="EMBL/GenBank/DDBJ databases">
        <authorList>
            <person name="Murphy D."/>
        </authorList>
    </citation>
    <scope>NUCLEOTIDE SEQUENCE [LARGE SCALE GENOMIC DNA]</scope>
    <source>
        <strain evidence="1 2">DSM 44277</strain>
    </source>
</reference>
<accession>A0A0U0W4T6</accession>
<dbReference type="RefSeq" id="WP_085181552.1">
    <property type="nucleotide sequence ID" value="NZ_CSTD01000001.1"/>
</dbReference>
<name>A0A0U0W4T6_MYCBE</name>
<dbReference type="OrthoDB" id="4728249at2"/>
<dbReference type="EMBL" id="CSTD01000001">
    <property type="protein sequence ID" value="CPR07226.1"/>
    <property type="molecule type" value="Genomic_DNA"/>
</dbReference>
<sequence>MTKDKADEFERELLQPLAEALRARLQDAGEVHVYNEPRLISGERVEYATWLEVALQGARTEVIFRPLSREDFSAVWQWGKSGRFIFPIPQGGDHAGDTARTSIDAVAERICQTASMWHEEPPESFGWSVT</sequence>
<evidence type="ECO:0000313" key="1">
    <source>
        <dbReference type="EMBL" id="CPR07226.1"/>
    </source>
</evidence>
<organism evidence="1 2">
    <name type="scientific">Mycobacterium bohemicum DSM 44277</name>
    <dbReference type="NCBI Taxonomy" id="1236609"/>
    <lineage>
        <taxon>Bacteria</taxon>
        <taxon>Bacillati</taxon>
        <taxon>Actinomycetota</taxon>
        <taxon>Actinomycetes</taxon>
        <taxon>Mycobacteriales</taxon>
        <taxon>Mycobacteriaceae</taxon>
        <taxon>Mycobacterium</taxon>
    </lineage>
</organism>
<evidence type="ECO:0000313" key="2">
    <source>
        <dbReference type="Proteomes" id="UP000198875"/>
    </source>
</evidence>
<dbReference type="Proteomes" id="UP000198875">
    <property type="component" value="Unassembled WGS sequence"/>
</dbReference>
<dbReference type="AlphaFoldDB" id="A0A0U0W4T6"/>
<gene>
    <name evidence="1" type="ORF">BN971_00959</name>
</gene>
<protein>
    <submittedName>
        <fullName evidence="1">Uncharacterized protein</fullName>
    </submittedName>
</protein>
<proteinExistence type="predicted"/>